<dbReference type="AlphaFoldDB" id="A0A420H1T3"/>
<comment type="caution">
    <text evidence="2">The sequence shown here is derived from an EMBL/GenBank/DDBJ whole genome shotgun (WGS) entry which is preliminary data.</text>
</comment>
<proteinExistence type="predicted"/>
<evidence type="ECO:0000313" key="3">
    <source>
        <dbReference type="EMBL" id="RKF66833.1"/>
    </source>
</evidence>
<organism evidence="2 4">
    <name type="scientific">Golovinomyces cichoracearum</name>
    <dbReference type="NCBI Taxonomy" id="62708"/>
    <lineage>
        <taxon>Eukaryota</taxon>
        <taxon>Fungi</taxon>
        <taxon>Dikarya</taxon>
        <taxon>Ascomycota</taxon>
        <taxon>Pezizomycotina</taxon>
        <taxon>Leotiomycetes</taxon>
        <taxon>Erysiphales</taxon>
        <taxon>Erysiphaceae</taxon>
        <taxon>Golovinomyces</taxon>
    </lineage>
</organism>
<feature type="compositionally biased region" description="Low complexity" evidence="1">
    <location>
        <begin position="1"/>
        <end position="15"/>
    </location>
</feature>
<feature type="region of interest" description="Disordered" evidence="1">
    <location>
        <begin position="1"/>
        <end position="26"/>
    </location>
</feature>
<reference evidence="4 5" key="1">
    <citation type="journal article" date="2018" name="BMC Genomics">
        <title>Comparative genome analyses reveal sequence features reflecting distinct modes of host-adaptation between dicot and monocot powdery mildew.</title>
        <authorList>
            <person name="Wu Y."/>
            <person name="Ma X."/>
            <person name="Pan Z."/>
            <person name="Kale S.D."/>
            <person name="Song Y."/>
            <person name="King H."/>
            <person name="Zhang Q."/>
            <person name="Presley C."/>
            <person name="Deng X."/>
            <person name="Wei C.I."/>
            <person name="Xiao S."/>
        </authorList>
    </citation>
    <scope>NUCLEOTIDE SEQUENCE [LARGE SCALE GENOMIC DNA]</scope>
    <source>
        <strain evidence="3">UCSC1</strain>
        <strain evidence="2">UMSG3</strain>
    </source>
</reference>
<evidence type="ECO:0000313" key="4">
    <source>
        <dbReference type="Proteomes" id="UP000283383"/>
    </source>
</evidence>
<evidence type="ECO:0000313" key="2">
    <source>
        <dbReference type="EMBL" id="RKF51435.1"/>
    </source>
</evidence>
<dbReference type="Proteomes" id="UP000285405">
    <property type="component" value="Unassembled WGS sequence"/>
</dbReference>
<dbReference type="EMBL" id="MCBQ01022253">
    <property type="protein sequence ID" value="RKF51435.1"/>
    <property type="molecule type" value="Genomic_DNA"/>
</dbReference>
<keyword evidence="4" id="KW-1185">Reference proteome</keyword>
<feature type="compositionally biased region" description="Basic and acidic residues" evidence="1">
    <location>
        <begin position="17"/>
        <end position="26"/>
    </location>
</feature>
<evidence type="ECO:0000256" key="1">
    <source>
        <dbReference type="SAM" id="MobiDB-lite"/>
    </source>
</evidence>
<dbReference type="Proteomes" id="UP000283383">
    <property type="component" value="Unassembled WGS sequence"/>
</dbReference>
<accession>A0A420H1T3</accession>
<feature type="region of interest" description="Disordered" evidence="1">
    <location>
        <begin position="49"/>
        <end position="70"/>
    </location>
</feature>
<sequence>MSATVTLPSTTLVSTEYDERQSTDDRNSYARIMVQHTQRQIDATRNLTNRECKLSQTNRDSRPIEKKING</sequence>
<name>A0A420H1T3_9PEZI</name>
<protein>
    <submittedName>
        <fullName evidence="2">Uncharacterized protein</fullName>
    </submittedName>
</protein>
<gene>
    <name evidence="3" type="ORF">GcC1_109008</name>
    <name evidence="2" type="ORF">GcM3_222011</name>
</gene>
<evidence type="ECO:0000313" key="5">
    <source>
        <dbReference type="Proteomes" id="UP000285405"/>
    </source>
</evidence>
<dbReference type="EMBL" id="MCBR01010917">
    <property type="protein sequence ID" value="RKF66833.1"/>
    <property type="molecule type" value="Genomic_DNA"/>
</dbReference>